<dbReference type="GO" id="GO:0016787">
    <property type="term" value="F:hydrolase activity"/>
    <property type="evidence" value="ECO:0007669"/>
    <property type="project" value="InterPro"/>
</dbReference>
<dbReference type="InterPro" id="IPR004843">
    <property type="entry name" value="Calcineurin-like_PHP"/>
</dbReference>
<dbReference type="InterPro" id="IPR029052">
    <property type="entry name" value="Metallo-depent_PP-like"/>
</dbReference>
<dbReference type="Pfam" id="PF00149">
    <property type="entry name" value="Metallophos"/>
    <property type="match status" value="1"/>
</dbReference>
<dbReference type="EMBL" id="AWVP01000049">
    <property type="protein sequence ID" value="ERK58448.1"/>
    <property type="molecule type" value="Genomic_DNA"/>
</dbReference>
<dbReference type="Proteomes" id="UP000016637">
    <property type="component" value="Unassembled WGS sequence"/>
</dbReference>
<evidence type="ECO:0000313" key="3">
    <source>
        <dbReference type="Proteomes" id="UP000016637"/>
    </source>
</evidence>
<dbReference type="HOGENOM" id="CLU_025443_3_3_9"/>
<dbReference type="PANTHER" id="PTHR31302:SF0">
    <property type="entry name" value="TRANSMEMBRANE PROTEIN WITH METALLOPHOSPHOESTERASE DOMAIN"/>
    <property type="match status" value="1"/>
</dbReference>
<evidence type="ECO:0000313" key="2">
    <source>
        <dbReference type="EMBL" id="ERK58448.1"/>
    </source>
</evidence>
<accession>U2RY42</accession>
<keyword evidence="3" id="KW-1185">Reference proteome</keyword>
<dbReference type="RefSeq" id="WP_021753460.1">
    <property type="nucleotide sequence ID" value="NZ_KI271865.1"/>
</dbReference>
<dbReference type="PATRIC" id="fig|1321820.3.peg.778"/>
<gene>
    <name evidence="2" type="ORF">HMPREF1983_00799</name>
</gene>
<dbReference type="PANTHER" id="PTHR31302">
    <property type="entry name" value="TRANSMEMBRANE PROTEIN WITH METALLOPHOSPHOESTERASE DOMAIN-RELATED"/>
    <property type="match status" value="1"/>
</dbReference>
<organism evidence="2 3">
    <name type="scientific">Gemella bergeri ATCC 700627</name>
    <dbReference type="NCBI Taxonomy" id="1321820"/>
    <lineage>
        <taxon>Bacteria</taxon>
        <taxon>Bacillati</taxon>
        <taxon>Bacillota</taxon>
        <taxon>Bacilli</taxon>
        <taxon>Bacillales</taxon>
        <taxon>Gemellaceae</taxon>
        <taxon>Gemella</taxon>
    </lineage>
</organism>
<evidence type="ECO:0000259" key="1">
    <source>
        <dbReference type="Pfam" id="PF00149"/>
    </source>
</evidence>
<comment type="caution">
    <text evidence="2">The sequence shown here is derived from an EMBL/GenBank/DDBJ whole genome shotgun (WGS) entry which is preliminary data.</text>
</comment>
<sequence length="240" mass="27212">MGIFTDSKNQTVKVDKHLEKPLKIAMVADLHLGTFFGNDQLEKLNTIIEEQKPDVVIIAGDIMDDDMVMYKKRNMGKTLSKLHAPLGVYTVMGNHDHNTEDIINEISKAGIKTLADETVKLTDDITLVGRKDRSVSRNRLTTMDLLKNVDADKTTILIDHQPNAIEAHSLLPIDVQLSGHTHRGQIWPFNYITDKVYILDHGYKKINNKHFFTTSGYGFWGPPFKTTARSEVWIINLESK</sequence>
<reference evidence="2 3" key="1">
    <citation type="submission" date="2013-08" db="EMBL/GenBank/DDBJ databases">
        <authorList>
            <person name="Weinstock G."/>
            <person name="Sodergren E."/>
            <person name="Wylie T."/>
            <person name="Fulton L."/>
            <person name="Fulton R."/>
            <person name="Fronick C."/>
            <person name="O'Laughlin M."/>
            <person name="Godfrey J."/>
            <person name="Miner T."/>
            <person name="Herter B."/>
            <person name="Appelbaum E."/>
            <person name="Cordes M."/>
            <person name="Lek S."/>
            <person name="Wollam A."/>
            <person name="Pepin K.H."/>
            <person name="Palsikar V.B."/>
            <person name="Mitreva M."/>
            <person name="Wilson R.K."/>
        </authorList>
    </citation>
    <scope>NUCLEOTIDE SEQUENCE [LARGE SCALE GENOMIC DNA]</scope>
    <source>
        <strain evidence="2 3">ATCC 700627</strain>
    </source>
</reference>
<dbReference type="eggNOG" id="COG1408">
    <property type="taxonomic scope" value="Bacteria"/>
</dbReference>
<dbReference type="AlphaFoldDB" id="U2RY42"/>
<name>U2RY42_9BACL</name>
<dbReference type="InterPro" id="IPR051158">
    <property type="entry name" value="Metallophosphoesterase_sf"/>
</dbReference>
<dbReference type="CDD" id="cd07385">
    <property type="entry name" value="MPP_YkuE_C"/>
    <property type="match status" value="1"/>
</dbReference>
<feature type="domain" description="Calcineurin-like phosphoesterase" evidence="1">
    <location>
        <begin position="22"/>
        <end position="183"/>
    </location>
</feature>
<dbReference type="Gene3D" id="3.60.21.10">
    <property type="match status" value="1"/>
</dbReference>
<dbReference type="SUPFAM" id="SSF56300">
    <property type="entry name" value="Metallo-dependent phosphatases"/>
    <property type="match status" value="1"/>
</dbReference>
<protein>
    <submittedName>
        <fullName evidence="2">Ser/Thr phosphatase family protein</fullName>
    </submittedName>
</protein>
<proteinExistence type="predicted"/>